<dbReference type="EMBL" id="GDID01004066">
    <property type="protein sequence ID" value="JAP92540.1"/>
    <property type="molecule type" value="Transcribed_RNA"/>
</dbReference>
<proteinExistence type="predicted"/>
<accession>A0A146K6S0</accession>
<evidence type="ECO:0000313" key="1">
    <source>
        <dbReference type="EMBL" id="JAP92540.1"/>
    </source>
</evidence>
<name>A0A146K6S0_9EUKA</name>
<protein>
    <submittedName>
        <fullName evidence="1">Uncharacterized protein</fullName>
    </submittedName>
</protein>
<dbReference type="AlphaFoldDB" id="A0A146K6S0"/>
<reference evidence="1" key="1">
    <citation type="submission" date="2015-07" db="EMBL/GenBank/DDBJ databases">
        <title>Adaptation to a free-living lifestyle via gene acquisitions in the diplomonad Trepomonas sp. PC1.</title>
        <authorList>
            <person name="Xu F."/>
            <person name="Jerlstrom-Hultqvist J."/>
            <person name="Kolisko M."/>
            <person name="Simpson A.G.B."/>
            <person name="Roger A.J."/>
            <person name="Svard S.G."/>
            <person name="Andersson J.O."/>
        </authorList>
    </citation>
    <scope>NUCLEOTIDE SEQUENCE</scope>
    <source>
        <strain evidence="1">PC1</strain>
    </source>
</reference>
<feature type="non-terminal residue" evidence="1">
    <location>
        <position position="1"/>
    </location>
</feature>
<organism evidence="1">
    <name type="scientific">Trepomonas sp. PC1</name>
    <dbReference type="NCBI Taxonomy" id="1076344"/>
    <lineage>
        <taxon>Eukaryota</taxon>
        <taxon>Metamonada</taxon>
        <taxon>Diplomonadida</taxon>
        <taxon>Hexamitidae</taxon>
        <taxon>Hexamitinae</taxon>
        <taxon>Trepomonas</taxon>
    </lineage>
</organism>
<sequence length="212" mass="25251">KLLEQKLTKQVIQTYINAIKSPESFLGFLQINEFAEIETKQLIVGQCISDLVTIAIYSPTEFRLLFETLKAQYFAKLKSHQQLQSKQLYVCLLLYSFMCQFTQQRANLIEIGDYYFQFFQNELPIEYCKIFSEMILFDYIDKKKFDRAYYLEAKTKQLEKLLERDGKQLMEMIVILIKLRQKFCENVDALLEIVKLRFGEDEVEKLLKQPLE</sequence>
<gene>
    <name evidence="1" type="ORF">TPC1_15482</name>
</gene>